<proteinExistence type="predicted"/>
<dbReference type="GO" id="GO:0003677">
    <property type="term" value="F:DNA binding"/>
    <property type="evidence" value="ECO:0007669"/>
    <property type="project" value="UniProtKB-KW"/>
</dbReference>
<dbReference type="SUPFAM" id="SSF53098">
    <property type="entry name" value="Ribonuclease H-like"/>
    <property type="match status" value="1"/>
</dbReference>
<evidence type="ECO:0000259" key="11">
    <source>
        <dbReference type="Pfam" id="PF02892"/>
    </source>
</evidence>
<dbReference type="Proteomes" id="UP000235145">
    <property type="component" value="Unassembled WGS sequence"/>
</dbReference>
<keyword evidence="7" id="KW-0238">DNA-binding</keyword>
<dbReference type="PANTHER" id="PTHR46481:SF11">
    <property type="entry name" value="ZINC FINGER BED DOMAIN-CONTAINING PROTEIN RICESLEEPER 2-LIKE"/>
    <property type="match status" value="1"/>
</dbReference>
<dbReference type="GO" id="GO:0046983">
    <property type="term" value="F:protein dimerization activity"/>
    <property type="evidence" value="ECO:0007669"/>
    <property type="project" value="InterPro"/>
</dbReference>
<comment type="caution">
    <text evidence="14">The sequence shown here is derived from an EMBL/GenBank/DDBJ whole genome shotgun (WGS) entry which is preliminary data.</text>
</comment>
<evidence type="ECO:0000259" key="12">
    <source>
        <dbReference type="Pfam" id="PF05699"/>
    </source>
</evidence>
<evidence type="ECO:0000256" key="10">
    <source>
        <dbReference type="SAM" id="MobiDB-lite"/>
    </source>
</evidence>
<evidence type="ECO:0000256" key="3">
    <source>
        <dbReference type="ARBA" id="ARBA00022723"/>
    </source>
</evidence>
<dbReference type="InterPro" id="IPR012337">
    <property type="entry name" value="RNaseH-like_sf"/>
</dbReference>
<comment type="subcellular location">
    <subcellularLocation>
        <location evidence="1">Nucleus</location>
    </subcellularLocation>
</comment>
<feature type="compositionally biased region" description="Polar residues" evidence="10">
    <location>
        <begin position="1"/>
        <end position="12"/>
    </location>
</feature>
<evidence type="ECO:0000256" key="4">
    <source>
        <dbReference type="ARBA" id="ARBA00022771"/>
    </source>
</evidence>
<dbReference type="Pfam" id="PF05699">
    <property type="entry name" value="Dimer_Tnp_hAT"/>
    <property type="match status" value="1"/>
</dbReference>
<dbReference type="GO" id="GO:0005634">
    <property type="term" value="C:nucleus"/>
    <property type="evidence" value="ECO:0007669"/>
    <property type="project" value="UniProtKB-SubCell"/>
</dbReference>
<evidence type="ECO:0000256" key="1">
    <source>
        <dbReference type="ARBA" id="ARBA00004123"/>
    </source>
</evidence>
<dbReference type="Pfam" id="PF02892">
    <property type="entry name" value="zf-BED"/>
    <property type="match status" value="1"/>
</dbReference>
<sequence length="649" mass="73627">MTSADQTQPHESNTVHDTVDATDQAAENDEKRKLRSPVWAHYELKNIKGTQKAVCIYCNKALTYNSNTGTKCLLGKSKKIDDFHSHLVGKKSKKDESGGSVLATHCFNYEDSRMDLARMIAQHDYPLRIVEHEGFRTCNNQRKGYMTVTSHFIDDSWKLQSRILRFIYVPCPHAATKLTYVLLDCLMEWNLDRKLSTLTVDNCSTNDCMIELITEKMPSDGLILGRELFYMQCAAHILSLIVRSGLDSFKGIAKVRESTATPKKWRHLNIMQNIMVLFVKKIALDCKTRWNSTYLMLATTVKYKKVFFGLKNREPQYKSLPDESDWELASELCDRLKIFYSVTELFLGTKYPTTNIFSIKFLALKKWDESKFIEVSTMASSMVTKFDKYWEESYGVMSMATVLDPRFKMKILEFFFPLIYGDDKEKVHLLNVKAVFEGIYQKYDSRCVSPTSNDDSVPTSTKNATPRVKTESLDAFFSWNSSRSVVCGKTELEVYLEENTLPGSHDFDILAWWKLNAIKYPTLSVISRDILAIPISTVASESSFSTSGRIVGPHRSKLLPKTIEAIICTQNWLSGGKKGSLVDGCDDLNVDEDEEKDEKETGAGAGVRELVIQQLGLGLRDFSSVSGRGEIVPSYRLKDTEGEANTQIC</sequence>
<dbReference type="Pfam" id="PF14372">
    <property type="entry name" value="hAT-like_RNase-H"/>
    <property type="match status" value="1"/>
</dbReference>
<comment type="subunit">
    <text evidence="2">Homodimer.</text>
</comment>
<evidence type="ECO:0000313" key="15">
    <source>
        <dbReference type="Proteomes" id="UP000235145"/>
    </source>
</evidence>
<feature type="region of interest" description="Disordered" evidence="10">
    <location>
        <begin position="1"/>
        <end position="32"/>
    </location>
</feature>
<protein>
    <recommendedName>
        <fullName evidence="16">BED-type domain-containing protein</fullName>
    </recommendedName>
</protein>
<dbReference type="InterPro" id="IPR008906">
    <property type="entry name" value="HATC_C_dom"/>
</dbReference>
<dbReference type="InterPro" id="IPR052035">
    <property type="entry name" value="ZnF_BED_domain_contain"/>
</dbReference>
<accession>A0A9R1XDX6</accession>
<evidence type="ECO:0000256" key="8">
    <source>
        <dbReference type="ARBA" id="ARBA00023163"/>
    </source>
</evidence>
<evidence type="ECO:0000256" key="2">
    <source>
        <dbReference type="ARBA" id="ARBA00011738"/>
    </source>
</evidence>
<organism evidence="14 15">
    <name type="scientific">Lactuca sativa</name>
    <name type="common">Garden lettuce</name>
    <dbReference type="NCBI Taxonomy" id="4236"/>
    <lineage>
        <taxon>Eukaryota</taxon>
        <taxon>Viridiplantae</taxon>
        <taxon>Streptophyta</taxon>
        <taxon>Embryophyta</taxon>
        <taxon>Tracheophyta</taxon>
        <taxon>Spermatophyta</taxon>
        <taxon>Magnoliopsida</taxon>
        <taxon>eudicotyledons</taxon>
        <taxon>Gunneridae</taxon>
        <taxon>Pentapetalae</taxon>
        <taxon>asterids</taxon>
        <taxon>campanulids</taxon>
        <taxon>Asterales</taxon>
        <taxon>Asteraceae</taxon>
        <taxon>Cichorioideae</taxon>
        <taxon>Cichorieae</taxon>
        <taxon>Lactucinae</taxon>
        <taxon>Lactuca</taxon>
    </lineage>
</organism>
<evidence type="ECO:0000256" key="9">
    <source>
        <dbReference type="ARBA" id="ARBA00023242"/>
    </source>
</evidence>
<dbReference type="SMART" id="SM00614">
    <property type="entry name" value="ZnF_BED"/>
    <property type="match status" value="1"/>
</dbReference>
<feature type="domain" description="hAT-like transposase RNase-H fold" evidence="13">
    <location>
        <begin position="348"/>
        <end position="443"/>
    </location>
</feature>
<dbReference type="EMBL" id="NBSK02000004">
    <property type="protein sequence ID" value="KAJ0210850.1"/>
    <property type="molecule type" value="Genomic_DNA"/>
</dbReference>
<feature type="domain" description="BED-type" evidence="11">
    <location>
        <begin position="36"/>
        <end position="73"/>
    </location>
</feature>
<keyword evidence="9" id="KW-0539">Nucleus</keyword>
<dbReference type="PANTHER" id="PTHR46481">
    <property type="entry name" value="ZINC FINGER BED DOMAIN-CONTAINING PROTEIN 4"/>
    <property type="match status" value="1"/>
</dbReference>
<evidence type="ECO:0000256" key="6">
    <source>
        <dbReference type="ARBA" id="ARBA00023015"/>
    </source>
</evidence>
<keyword evidence="3" id="KW-0479">Metal-binding</keyword>
<keyword evidence="4" id="KW-0863">Zinc-finger</keyword>
<keyword evidence="5" id="KW-0862">Zinc</keyword>
<dbReference type="AlphaFoldDB" id="A0A9R1XDX6"/>
<dbReference type="InterPro" id="IPR003656">
    <property type="entry name" value="Znf_BED"/>
</dbReference>
<dbReference type="GO" id="GO:0008270">
    <property type="term" value="F:zinc ion binding"/>
    <property type="evidence" value="ECO:0007669"/>
    <property type="project" value="UniProtKB-KW"/>
</dbReference>
<keyword evidence="15" id="KW-1185">Reference proteome</keyword>
<keyword evidence="6" id="KW-0805">Transcription regulation</keyword>
<evidence type="ECO:0000256" key="5">
    <source>
        <dbReference type="ARBA" id="ARBA00022833"/>
    </source>
</evidence>
<name>A0A9R1XDX6_LACSA</name>
<evidence type="ECO:0008006" key="16">
    <source>
        <dbReference type="Google" id="ProtNLM"/>
    </source>
</evidence>
<evidence type="ECO:0000259" key="13">
    <source>
        <dbReference type="Pfam" id="PF14372"/>
    </source>
</evidence>
<evidence type="ECO:0000313" key="14">
    <source>
        <dbReference type="EMBL" id="KAJ0210850.1"/>
    </source>
</evidence>
<dbReference type="InterPro" id="IPR025525">
    <property type="entry name" value="hAT-like_transposase_RNase-H"/>
</dbReference>
<evidence type="ECO:0000256" key="7">
    <source>
        <dbReference type="ARBA" id="ARBA00023125"/>
    </source>
</evidence>
<keyword evidence="8" id="KW-0804">Transcription</keyword>
<feature type="domain" description="HAT C-terminal dimerisation" evidence="12">
    <location>
        <begin position="491"/>
        <end position="573"/>
    </location>
</feature>
<gene>
    <name evidence="14" type="ORF">LSAT_V11C400183110</name>
</gene>
<reference evidence="14 15" key="1">
    <citation type="journal article" date="2017" name="Nat. Commun.">
        <title>Genome assembly with in vitro proximity ligation data and whole-genome triplication in lettuce.</title>
        <authorList>
            <person name="Reyes-Chin-Wo S."/>
            <person name="Wang Z."/>
            <person name="Yang X."/>
            <person name="Kozik A."/>
            <person name="Arikit S."/>
            <person name="Song C."/>
            <person name="Xia L."/>
            <person name="Froenicke L."/>
            <person name="Lavelle D.O."/>
            <person name="Truco M.J."/>
            <person name="Xia R."/>
            <person name="Zhu S."/>
            <person name="Xu C."/>
            <person name="Xu H."/>
            <person name="Xu X."/>
            <person name="Cox K."/>
            <person name="Korf I."/>
            <person name="Meyers B.C."/>
            <person name="Michelmore R.W."/>
        </authorList>
    </citation>
    <scope>NUCLEOTIDE SEQUENCE [LARGE SCALE GENOMIC DNA]</scope>
    <source>
        <strain evidence="15">cv. Salinas</strain>
        <tissue evidence="14">Seedlings</tissue>
    </source>
</reference>